<evidence type="ECO:0000313" key="2">
    <source>
        <dbReference type="EMBL" id="MBA8930442.1"/>
    </source>
</evidence>
<accession>A0ABR6BV43</accession>
<dbReference type="Proteomes" id="UP000517916">
    <property type="component" value="Unassembled WGS sequence"/>
</dbReference>
<keyword evidence="1" id="KW-0472">Membrane</keyword>
<evidence type="ECO:0000256" key="1">
    <source>
        <dbReference type="SAM" id="Phobius"/>
    </source>
</evidence>
<feature type="transmembrane region" description="Helical" evidence="1">
    <location>
        <begin position="147"/>
        <end position="174"/>
    </location>
</feature>
<sequence length="208" mass="21768">MSELASEPTSTARRVLARLATEVLAPWVWVCALPIAIAWHATQALLPTVLWGALIALTGSLIPMAIIVRGARGGRWDGHHVTNREGRWVPLLACIASLATGWVLLLVFGAPRELIALTAAMLGTLMISLAITFGARFKISIHAAVSAGAVVMLAIAYGPWLLLAGLLAVLVAWSRVELADHTTAQVLSGAALGVIAGGLVYFGVMALP</sequence>
<proteinExistence type="predicted"/>
<comment type="caution">
    <text evidence="2">The sequence shown here is derived from an EMBL/GenBank/DDBJ whole genome shotgun (WGS) entry which is preliminary data.</text>
</comment>
<protein>
    <recommendedName>
        <fullName evidence="4">PAP2 superfamily protein</fullName>
    </recommendedName>
</protein>
<keyword evidence="3" id="KW-1185">Reference proteome</keyword>
<feature type="transmembrane region" description="Helical" evidence="1">
    <location>
        <begin position="186"/>
        <end position="207"/>
    </location>
</feature>
<feature type="transmembrane region" description="Helical" evidence="1">
    <location>
        <begin position="88"/>
        <end position="108"/>
    </location>
</feature>
<keyword evidence="1" id="KW-0812">Transmembrane</keyword>
<reference evidence="2 3" key="1">
    <citation type="submission" date="2020-08" db="EMBL/GenBank/DDBJ databases">
        <title>Genomic Encyclopedia of Archaeal and Bacterial Type Strains, Phase II (KMG-II): from individual species to whole genera.</title>
        <authorList>
            <person name="Goeker M."/>
        </authorList>
    </citation>
    <scope>NUCLEOTIDE SEQUENCE [LARGE SCALE GENOMIC DNA]</scope>
    <source>
        <strain evidence="2 3">DSM 43850</strain>
    </source>
</reference>
<dbReference type="SUPFAM" id="SSF48317">
    <property type="entry name" value="Acid phosphatase/Vanadium-dependent haloperoxidase"/>
    <property type="match status" value="1"/>
</dbReference>
<feature type="transmembrane region" description="Helical" evidence="1">
    <location>
        <begin position="23"/>
        <end position="42"/>
    </location>
</feature>
<dbReference type="InterPro" id="IPR036938">
    <property type="entry name" value="PAP2/HPO_sf"/>
</dbReference>
<evidence type="ECO:0000313" key="3">
    <source>
        <dbReference type="Proteomes" id="UP000517916"/>
    </source>
</evidence>
<name>A0ABR6BV43_9PSEU</name>
<dbReference type="EMBL" id="JACJID010000006">
    <property type="protein sequence ID" value="MBA8930442.1"/>
    <property type="molecule type" value="Genomic_DNA"/>
</dbReference>
<organism evidence="2 3">
    <name type="scientific">Kutzneria viridogrisea</name>
    <dbReference type="NCBI Taxonomy" id="47990"/>
    <lineage>
        <taxon>Bacteria</taxon>
        <taxon>Bacillati</taxon>
        <taxon>Actinomycetota</taxon>
        <taxon>Actinomycetes</taxon>
        <taxon>Pseudonocardiales</taxon>
        <taxon>Pseudonocardiaceae</taxon>
        <taxon>Kutzneria</taxon>
    </lineage>
</organism>
<dbReference type="RefSeq" id="WP_025354995.1">
    <property type="nucleotide sequence ID" value="NZ_BAAABQ010000025.1"/>
</dbReference>
<gene>
    <name evidence="2" type="ORF">BC739_007675</name>
</gene>
<keyword evidence="1" id="KW-1133">Transmembrane helix</keyword>
<feature type="transmembrane region" description="Helical" evidence="1">
    <location>
        <begin position="114"/>
        <end position="135"/>
    </location>
</feature>
<evidence type="ECO:0008006" key="4">
    <source>
        <dbReference type="Google" id="ProtNLM"/>
    </source>
</evidence>
<feature type="transmembrane region" description="Helical" evidence="1">
    <location>
        <begin position="48"/>
        <end position="68"/>
    </location>
</feature>